<reference evidence="1 2" key="1">
    <citation type="submission" date="2019-04" db="EMBL/GenBank/DDBJ databases">
        <title>Friends and foes A comparative genomics study of 23 Aspergillus species from section Flavi.</title>
        <authorList>
            <consortium name="DOE Joint Genome Institute"/>
            <person name="Kjaerbolling I."/>
            <person name="Vesth T."/>
            <person name="Frisvad J.C."/>
            <person name="Nybo J.L."/>
            <person name="Theobald S."/>
            <person name="Kildgaard S."/>
            <person name="Isbrandt T."/>
            <person name="Kuo A."/>
            <person name="Sato A."/>
            <person name="Lyhne E.K."/>
            <person name="Kogle M.E."/>
            <person name="Wiebenga A."/>
            <person name="Kun R.S."/>
            <person name="Lubbers R.J."/>
            <person name="Makela M.R."/>
            <person name="Barry K."/>
            <person name="Chovatia M."/>
            <person name="Clum A."/>
            <person name="Daum C."/>
            <person name="Haridas S."/>
            <person name="He G."/>
            <person name="LaButti K."/>
            <person name="Lipzen A."/>
            <person name="Mondo S."/>
            <person name="Riley R."/>
            <person name="Salamov A."/>
            <person name="Simmons B.A."/>
            <person name="Magnuson J.K."/>
            <person name="Henrissat B."/>
            <person name="Mortensen U.H."/>
            <person name="Larsen T.O."/>
            <person name="Devries R.P."/>
            <person name="Grigoriev I.V."/>
            <person name="Machida M."/>
            <person name="Baker S.E."/>
            <person name="Andersen M.R."/>
        </authorList>
    </citation>
    <scope>NUCLEOTIDE SEQUENCE [LARGE SCALE GENOMIC DNA]</scope>
    <source>
        <strain evidence="1 2">CBS 117626</strain>
    </source>
</reference>
<evidence type="ECO:0000313" key="2">
    <source>
        <dbReference type="Proteomes" id="UP000326950"/>
    </source>
</evidence>
<dbReference type="EMBL" id="ML738694">
    <property type="protein sequence ID" value="KAE8158485.1"/>
    <property type="molecule type" value="Genomic_DNA"/>
</dbReference>
<sequence length="232" mass="25978">MEHGTKIRGCKSKTAWGCGDRLFFHSLSSYRRQNESNLLVGTWRKVFSFSSYHLAQTLLNFVALRVSQAIMTLPVAMKSLPLLLARRSDSAQVGVGLRRQCWRAFVGKPRNPRTKHYMDHLGELTANSHWLDVIGGWGKSFAGKDSFPIYSPWGFVWPLDDMIKRDELILSPGKAFSPAILLQKVRIRLKLDGFWASQGYPSSVAVAYIAPKQSILITMSVSATVGKVAHLV</sequence>
<dbReference type="Proteomes" id="UP000326950">
    <property type="component" value="Unassembled WGS sequence"/>
</dbReference>
<evidence type="ECO:0000313" key="1">
    <source>
        <dbReference type="EMBL" id="KAE8158485.1"/>
    </source>
</evidence>
<dbReference type="AlphaFoldDB" id="A0A5N6UIN2"/>
<protein>
    <submittedName>
        <fullName evidence="1">Uncharacterized protein</fullName>
    </submittedName>
</protein>
<keyword evidence="2" id="KW-1185">Reference proteome</keyword>
<accession>A0A5N6UIN2</accession>
<gene>
    <name evidence="1" type="ORF">BDV40DRAFT_275631</name>
</gene>
<proteinExistence type="predicted"/>
<name>A0A5N6UIN2_ASPTM</name>
<organism evidence="1 2">
    <name type="scientific">Aspergillus tamarii</name>
    <dbReference type="NCBI Taxonomy" id="41984"/>
    <lineage>
        <taxon>Eukaryota</taxon>
        <taxon>Fungi</taxon>
        <taxon>Dikarya</taxon>
        <taxon>Ascomycota</taxon>
        <taxon>Pezizomycotina</taxon>
        <taxon>Eurotiomycetes</taxon>
        <taxon>Eurotiomycetidae</taxon>
        <taxon>Eurotiales</taxon>
        <taxon>Aspergillaceae</taxon>
        <taxon>Aspergillus</taxon>
        <taxon>Aspergillus subgen. Circumdati</taxon>
    </lineage>
</organism>